<evidence type="ECO:0000256" key="1">
    <source>
        <dbReference type="SAM" id="SignalP"/>
    </source>
</evidence>
<sequence length="399" mass="43045">MAPSLKSLALASTLLIAGVSGAAAQGAQCGGDWNRFMQDVRAEALAKGLSAAGVDRALADVRQDDKVLSRDRGQGVFQQEWSRFQGRMVNKDRLARGQAQLKKHATTFREVEAATGVPGPVIASFWGLETDFGAVLGDFDTLSALATLAHDCRRPEIFRPHLISAIELVDKGYLRPDQMRGAWAGELGQTQMLPEDYIAFGTDQDGNGQINLLTDVPDVLMTTGKFIQSMGWQRGQPWLEAIRVPADFPFDRAALVNKEPRSAFAALGVRKADGSPLERDDVPASIILPQGKGGPAFLAFPNFDIYLQWNNSLTYSLTAAYFGTRLAGEPVVDMGNPQPGLDGDQMKRLQNRLVSLGYDVGKVDGILGANTRAAVATEQSKRGFAPDGWPTAPFLAALN</sequence>
<dbReference type="InterPro" id="IPR023346">
    <property type="entry name" value="Lysozyme-like_dom_sf"/>
</dbReference>
<keyword evidence="1" id="KW-0732">Signal</keyword>
<dbReference type="GO" id="GO:0008933">
    <property type="term" value="F:peptidoglycan lytic transglycosylase activity"/>
    <property type="evidence" value="ECO:0007669"/>
    <property type="project" value="TreeGrafter"/>
</dbReference>
<comment type="caution">
    <text evidence="4">The sequence shown here is derived from an EMBL/GenBank/DDBJ whole genome shotgun (WGS) entry which is preliminary data.</text>
</comment>
<keyword evidence="5" id="KW-1185">Reference proteome</keyword>
<evidence type="ECO:0000313" key="5">
    <source>
        <dbReference type="Proteomes" id="UP000265750"/>
    </source>
</evidence>
<dbReference type="GO" id="GO:0009253">
    <property type="term" value="P:peptidoglycan catabolic process"/>
    <property type="evidence" value="ECO:0007669"/>
    <property type="project" value="TreeGrafter"/>
</dbReference>
<dbReference type="InterPro" id="IPR036366">
    <property type="entry name" value="PGBDSf"/>
</dbReference>
<dbReference type="InterPro" id="IPR043426">
    <property type="entry name" value="MltB-like"/>
</dbReference>
<gene>
    <name evidence="4" type="ORF">D3218_16660</name>
</gene>
<dbReference type="EMBL" id="QYRN01000009">
    <property type="protein sequence ID" value="RIX98810.1"/>
    <property type="molecule type" value="Genomic_DNA"/>
</dbReference>
<dbReference type="PANTHER" id="PTHR30163">
    <property type="entry name" value="MEMBRANE-BOUND LYTIC MUREIN TRANSGLYCOSYLASE B"/>
    <property type="match status" value="1"/>
</dbReference>
<dbReference type="PANTHER" id="PTHR30163:SF8">
    <property type="entry name" value="LYTIC MUREIN TRANSGLYCOSYLASE"/>
    <property type="match status" value="1"/>
</dbReference>
<evidence type="ECO:0000313" key="4">
    <source>
        <dbReference type="EMBL" id="RIX98810.1"/>
    </source>
</evidence>
<feature type="domain" description="Peptidoglycan binding-like" evidence="2">
    <location>
        <begin position="343"/>
        <end position="398"/>
    </location>
</feature>
<protein>
    <submittedName>
        <fullName evidence="4">Lytic murein transglycosylase</fullName>
    </submittedName>
</protein>
<dbReference type="Pfam" id="PF01471">
    <property type="entry name" value="PG_binding_1"/>
    <property type="match status" value="1"/>
</dbReference>
<dbReference type="InterPro" id="IPR011970">
    <property type="entry name" value="MltB_2"/>
</dbReference>
<name>A0A3A1WNZ4_9HYPH</name>
<dbReference type="SUPFAM" id="SSF53955">
    <property type="entry name" value="Lysozyme-like"/>
    <property type="match status" value="1"/>
</dbReference>
<dbReference type="InterPro" id="IPR036365">
    <property type="entry name" value="PGBD-like_sf"/>
</dbReference>
<feature type="chain" id="PRO_5017254185" evidence="1">
    <location>
        <begin position="23"/>
        <end position="399"/>
    </location>
</feature>
<dbReference type="Gene3D" id="1.10.530.10">
    <property type="match status" value="1"/>
</dbReference>
<accession>A0A3A1WNZ4</accession>
<dbReference type="RefSeq" id="WP_119541200.1">
    <property type="nucleotide sequence ID" value="NZ_QYRN01000009.1"/>
</dbReference>
<dbReference type="SUPFAM" id="SSF47090">
    <property type="entry name" value="PGBD-like"/>
    <property type="match status" value="1"/>
</dbReference>
<dbReference type="Gene3D" id="1.10.8.350">
    <property type="entry name" value="Bacterial muramidase"/>
    <property type="match status" value="1"/>
</dbReference>
<dbReference type="Gene3D" id="1.10.101.10">
    <property type="entry name" value="PGBD-like superfamily/PGBD"/>
    <property type="match status" value="1"/>
</dbReference>
<dbReference type="Proteomes" id="UP000265750">
    <property type="component" value="Unassembled WGS sequence"/>
</dbReference>
<evidence type="ECO:0000259" key="2">
    <source>
        <dbReference type="Pfam" id="PF01471"/>
    </source>
</evidence>
<dbReference type="OrthoDB" id="9808544at2"/>
<organism evidence="4 5">
    <name type="scientific">Aureimonas flava</name>
    <dbReference type="NCBI Taxonomy" id="2320271"/>
    <lineage>
        <taxon>Bacteria</taxon>
        <taxon>Pseudomonadati</taxon>
        <taxon>Pseudomonadota</taxon>
        <taxon>Alphaproteobacteria</taxon>
        <taxon>Hyphomicrobiales</taxon>
        <taxon>Aurantimonadaceae</taxon>
        <taxon>Aureimonas</taxon>
    </lineage>
</organism>
<proteinExistence type="predicted"/>
<evidence type="ECO:0000259" key="3">
    <source>
        <dbReference type="Pfam" id="PF13406"/>
    </source>
</evidence>
<feature type="domain" description="Transglycosylase SLT" evidence="3">
    <location>
        <begin position="34"/>
        <end position="322"/>
    </location>
</feature>
<feature type="signal peptide" evidence="1">
    <location>
        <begin position="1"/>
        <end position="22"/>
    </location>
</feature>
<dbReference type="InterPro" id="IPR031304">
    <property type="entry name" value="SLT_2"/>
</dbReference>
<dbReference type="Pfam" id="PF13406">
    <property type="entry name" value="SLT_2"/>
    <property type="match status" value="1"/>
</dbReference>
<dbReference type="AlphaFoldDB" id="A0A3A1WNZ4"/>
<dbReference type="NCBIfam" id="TIGR02283">
    <property type="entry name" value="MltB_2"/>
    <property type="match status" value="1"/>
</dbReference>
<reference evidence="5" key="1">
    <citation type="submission" date="2018-09" db="EMBL/GenBank/DDBJ databases">
        <authorList>
            <person name="Tuo L."/>
        </authorList>
    </citation>
    <scope>NUCLEOTIDE SEQUENCE [LARGE SCALE GENOMIC DNA]</scope>
    <source>
        <strain evidence="5">M2BS4Y-1</strain>
    </source>
</reference>
<dbReference type="InterPro" id="IPR002477">
    <property type="entry name" value="Peptidoglycan-bd-like"/>
</dbReference>